<reference evidence="7 8" key="1">
    <citation type="submission" date="2018-06" db="EMBL/GenBank/DDBJ databases">
        <title>Extensive metabolic versatility and redundancy in microbially diverse, dynamic hydrothermal sediments.</title>
        <authorList>
            <person name="Dombrowski N."/>
            <person name="Teske A."/>
            <person name="Baker B.J."/>
        </authorList>
    </citation>
    <scope>NUCLEOTIDE SEQUENCE [LARGE SCALE GENOMIC DNA]</scope>
    <source>
        <strain evidence="7">B35_G9</strain>
    </source>
</reference>
<sequence>MRKSSKFNAIKTSVLVIFLIYLFLVAIELLGGSLKGFGIDFARKLIQTTSNPFLGLLIGILATSIIQSSSATTSIIVGFVAGGTLTIPNAIPMVMGANIGTSITNTIVSMAHIGRKEEFRKAFPVATVHDMFNLLSVIVFLPLEIKFHLIQKLSFFAANALGASKGMHFKSPLKAIVKPVVDFTMVLLHKNYIIGASLGFILVLVALKFLVDVIRSSSKGKIEVLVDGYLFSSPLSSWLLGLGLTSFVQSSSITTSIAVPLAAAGIVSIEQIFPYTLGANIGTTLTALLASLVTGSFAAVQIALSHLIFNILGTVVWFPLRIVPISMAKKLGDIAVKKRYIAILYIITVFFIIPLLFLFIFRR</sequence>
<dbReference type="Pfam" id="PF02690">
    <property type="entry name" value="Na_Pi_cotrans"/>
    <property type="match status" value="2"/>
</dbReference>
<feature type="transmembrane region" description="Helical" evidence="6">
    <location>
        <begin position="340"/>
        <end position="361"/>
    </location>
</feature>
<protein>
    <recommendedName>
        <fullName evidence="9">Na/Pi cotransporter family protein</fullName>
    </recommendedName>
</protein>
<dbReference type="InterPro" id="IPR003841">
    <property type="entry name" value="Na/Pi_transpt"/>
</dbReference>
<comment type="subcellular location">
    <subcellularLocation>
        <location evidence="1">Cell membrane</location>
        <topology evidence="1">Multi-pass membrane protein</topology>
    </subcellularLocation>
</comment>
<feature type="transmembrane region" description="Helical" evidence="6">
    <location>
        <begin position="281"/>
        <end position="302"/>
    </location>
</feature>
<evidence type="ECO:0000256" key="2">
    <source>
        <dbReference type="ARBA" id="ARBA00022475"/>
    </source>
</evidence>
<dbReference type="NCBIfam" id="NF037997">
    <property type="entry name" value="Na_Pi_symport"/>
    <property type="match status" value="2"/>
</dbReference>
<name>A0A660S8W9_UNCT6</name>
<gene>
    <name evidence="7" type="ORF">DRP44_06135</name>
</gene>
<evidence type="ECO:0000256" key="4">
    <source>
        <dbReference type="ARBA" id="ARBA00022989"/>
    </source>
</evidence>
<accession>A0A660S8W9</accession>
<dbReference type="GO" id="GO:0005886">
    <property type="term" value="C:plasma membrane"/>
    <property type="evidence" value="ECO:0007669"/>
    <property type="project" value="UniProtKB-SubCell"/>
</dbReference>
<organism evidence="7 8">
    <name type="scientific">candidate division TA06 bacterium</name>
    <dbReference type="NCBI Taxonomy" id="2250710"/>
    <lineage>
        <taxon>Bacteria</taxon>
        <taxon>Bacteria division TA06</taxon>
    </lineage>
</organism>
<evidence type="ECO:0000313" key="8">
    <source>
        <dbReference type="Proteomes" id="UP000282321"/>
    </source>
</evidence>
<evidence type="ECO:0000313" key="7">
    <source>
        <dbReference type="EMBL" id="RKX65538.1"/>
    </source>
</evidence>
<dbReference type="GO" id="GO:0005436">
    <property type="term" value="F:sodium:phosphate symporter activity"/>
    <property type="evidence" value="ECO:0007669"/>
    <property type="project" value="InterPro"/>
</dbReference>
<keyword evidence="4 6" id="KW-1133">Transmembrane helix</keyword>
<dbReference type="PANTHER" id="PTHR10010:SF46">
    <property type="entry name" value="SODIUM-DEPENDENT PHOSPHATE TRANSPORT PROTEIN 2B"/>
    <property type="match status" value="1"/>
</dbReference>
<keyword evidence="5 6" id="KW-0472">Membrane</keyword>
<evidence type="ECO:0000256" key="3">
    <source>
        <dbReference type="ARBA" id="ARBA00022692"/>
    </source>
</evidence>
<dbReference type="EMBL" id="QNBC01000085">
    <property type="protein sequence ID" value="RKX65538.1"/>
    <property type="molecule type" value="Genomic_DNA"/>
</dbReference>
<feature type="transmembrane region" description="Helical" evidence="6">
    <location>
        <begin position="12"/>
        <end position="32"/>
    </location>
</feature>
<dbReference type="GO" id="GO:0044341">
    <property type="term" value="P:sodium-dependent phosphate transport"/>
    <property type="evidence" value="ECO:0007669"/>
    <property type="project" value="InterPro"/>
</dbReference>
<dbReference type="Proteomes" id="UP000282321">
    <property type="component" value="Unassembled WGS sequence"/>
</dbReference>
<evidence type="ECO:0000256" key="1">
    <source>
        <dbReference type="ARBA" id="ARBA00004651"/>
    </source>
</evidence>
<feature type="transmembrane region" description="Helical" evidence="6">
    <location>
        <begin position="192"/>
        <end position="210"/>
    </location>
</feature>
<evidence type="ECO:0000256" key="6">
    <source>
        <dbReference type="SAM" id="Phobius"/>
    </source>
</evidence>
<comment type="caution">
    <text evidence="7">The sequence shown here is derived from an EMBL/GenBank/DDBJ whole genome shotgun (WGS) entry which is preliminary data.</text>
</comment>
<dbReference type="PANTHER" id="PTHR10010">
    <property type="entry name" value="SOLUTE CARRIER FAMILY 34 SODIUM PHOSPHATE , MEMBER 2-RELATED"/>
    <property type="match status" value="1"/>
</dbReference>
<feature type="transmembrane region" description="Helical" evidence="6">
    <location>
        <begin position="308"/>
        <end position="328"/>
    </location>
</feature>
<keyword evidence="2" id="KW-1003">Cell membrane</keyword>
<evidence type="ECO:0008006" key="9">
    <source>
        <dbReference type="Google" id="ProtNLM"/>
    </source>
</evidence>
<proteinExistence type="predicted"/>
<dbReference type="AlphaFoldDB" id="A0A660S8W9"/>
<evidence type="ECO:0000256" key="5">
    <source>
        <dbReference type="ARBA" id="ARBA00023136"/>
    </source>
</evidence>
<feature type="transmembrane region" description="Helical" evidence="6">
    <location>
        <begin position="53"/>
        <end position="81"/>
    </location>
</feature>
<keyword evidence="3 6" id="KW-0812">Transmembrane</keyword>